<dbReference type="InterPro" id="IPR040401">
    <property type="entry name" value="CCDC162"/>
</dbReference>
<dbReference type="PANTHER" id="PTHR33331">
    <property type="entry name" value="COILED-COIL DOMAIN-CONTAINING PROTEIN 162"/>
    <property type="match status" value="1"/>
</dbReference>
<dbReference type="EMBL" id="JAHGAV010000053">
    <property type="protein sequence ID" value="KAG6934643.1"/>
    <property type="molecule type" value="Genomic_DNA"/>
</dbReference>
<protein>
    <submittedName>
        <fullName evidence="2">Coiled-coil domain-containing protein 162-like</fullName>
    </submittedName>
</protein>
<organism evidence="2 3">
    <name type="scientific">Chelydra serpentina</name>
    <name type="common">Snapping turtle</name>
    <name type="synonym">Testudo serpentina</name>
    <dbReference type="NCBI Taxonomy" id="8475"/>
    <lineage>
        <taxon>Eukaryota</taxon>
        <taxon>Metazoa</taxon>
        <taxon>Chordata</taxon>
        <taxon>Craniata</taxon>
        <taxon>Vertebrata</taxon>
        <taxon>Euteleostomi</taxon>
        <taxon>Archelosauria</taxon>
        <taxon>Testudinata</taxon>
        <taxon>Testudines</taxon>
        <taxon>Cryptodira</taxon>
        <taxon>Durocryptodira</taxon>
        <taxon>Americhelydia</taxon>
        <taxon>Chelydroidea</taxon>
        <taxon>Chelydridae</taxon>
        <taxon>Chelydra</taxon>
    </lineage>
</organism>
<feature type="region of interest" description="Disordered" evidence="1">
    <location>
        <begin position="1"/>
        <end position="23"/>
    </location>
</feature>
<dbReference type="Proteomes" id="UP000765507">
    <property type="component" value="Unassembled WGS sequence"/>
</dbReference>
<name>A0A8T1T1H1_CHESE</name>
<dbReference type="AlphaFoldDB" id="A0A8T1T1H1"/>
<reference evidence="2 3" key="1">
    <citation type="journal article" date="2020" name="G3 (Bethesda)">
        <title>Draft Genome of the Common Snapping Turtle, Chelydra serpentina, a Model for Phenotypic Plasticity in Reptiles.</title>
        <authorList>
            <person name="Das D."/>
            <person name="Singh S.K."/>
            <person name="Bierstedt J."/>
            <person name="Erickson A."/>
            <person name="Galli G.L.J."/>
            <person name="Crossley D.A. 2nd"/>
            <person name="Rhen T."/>
        </authorList>
    </citation>
    <scope>NUCLEOTIDE SEQUENCE [LARGE SCALE GENOMIC DNA]</scope>
    <source>
        <strain evidence="2">KW</strain>
    </source>
</reference>
<evidence type="ECO:0000313" key="3">
    <source>
        <dbReference type="Proteomes" id="UP000765507"/>
    </source>
</evidence>
<gene>
    <name evidence="2" type="ORF">G0U57_016673</name>
</gene>
<dbReference type="OrthoDB" id="76966at2759"/>
<comment type="caution">
    <text evidence="2">The sequence shown here is derived from an EMBL/GenBank/DDBJ whole genome shotgun (WGS) entry which is preliminary data.</text>
</comment>
<sequence length="633" mass="72299">MNEKGMETISLSKNPGSSRKKKERGYSYVTTLQLLGLDEGTEANNKDLIMRKGAYLSVLYLRHLRIRELQRVCLGILNYFRSVERTLTISTSGLTLHAGNLVPSAEDTCWVNAVKGGIGVSGGLGSRHYVHYTPADFKVHSTQFMEFSEVENHDDFYTTQDGYIHTQDQRGAYIMYDVALKDLKDLESQLLLVASQYIEQDKSPVTYHQSSDDNLLAWAHASVDRFAVLLDIWTCEAALLENKRQLLDGYFEAYQHALDTEERFALAQAITDIMHKRPRFDLSLRYFVNTYSDECICLRLQLQLVREMFNQHIDAQREYVQKIWRKDQTGGIGEFGLPHNIIAKQLISLNNSCPTLKNIYLLEFHPSLGLASLIPKALEYVSQEFYSICRPKTPSEATSLEKQVLQLAVDEWLTMEKPESSYSSQIQKDLFADTLLEDPLLVRDIAMLALESGTDEEKKQGREKQAFILDIFCRLLELITLRHRLIETALESAQLARMYKAFAVEMGFDEFHLYLRPVHFEFASHKEKADQPPPIFITALLEDDSSVDRYIPSDLLLSIQEVDNNQIGKFSFHTRDGVIQLLSQSGVENMQITLACEVTQKNALLVAVQQASFCYMIQPTRTMDMKVSSILFP</sequence>
<evidence type="ECO:0000313" key="2">
    <source>
        <dbReference type="EMBL" id="KAG6934643.1"/>
    </source>
</evidence>
<proteinExistence type="predicted"/>
<dbReference type="PANTHER" id="PTHR33331:SF13">
    <property type="entry name" value="COILED-COIL DOMAIN CONTAINING 162"/>
    <property type="match status" value="1"/>
</dbReference>
<keyword evidence="3" id="KW-1185">Reference proteome</keyword>
<evidence type="ECO:0000256" key="1">
    <source>
        <dbReference type="SAM" id="MobiDB-lite"/>
    </source>
</evidence>
<accession>A0A8T1T1H1</accession>